<feature type="transmembrane region" description="Helical" evidence="1">
    <location>
        <begin position="129"/>
        <end position="149"/>
    </location>
</feature>
<reference evidence="2" key="2">
    <citation type="submission" date="2023-06" db="EMBL/GenBank/DDBJ databases">
        <authorList>
            <person name="Ma L."/>
            <person name="Liu K.-W."/>
            <person name="Li Z."/>
            <person name="Hsiao Y.-Y."/>
            <person name="Qi Y."/>
            <person name="Fu T."/>
            <person name="Tang G."/>
            <person name="Zhang D."/>
            <person name="Sun W.-H."/>
            <person name="Liu D.-K."/>
            <person name="Li Y."/>
            <person name="Chen G.-Z."/>
            <person name="Liu X.-D."/>
            <person name="Liao X.-Y."/>
            <person name="Jiang Y.-T."/>
            <person name="Yu X."/>
            <person name="Hao Y."/>
            <person name="Huang J."/>
            <person name="Zhao X.-W."/>
            <person name="Ke S."/>
            <person name="Chen Y.-Y."/>
            <person name="Wu W.-L."/>
            <person name="Hsu J.-L."/>
            <person name="Lin Y.-F."/>
            <person name="Huang M.-D."/>
            <person name="Li C.-Y."/>
            <person name="Huang L."/>
            <person name="Wang Z.-W."/>
            <person name="Zhao X."/>
            <person name="Zhong W.-Y."/>
            <person name="Peng D.-H."/>
            <person name="Ahmad S."/>
            <person name="Lan S."/>
            <person name="Zhang J.-S."/>
            <person name="Tsai W.-C."/>
            <person name="Van De Peer Y."/>
            <person name="Liu Z.-J."/>
        </authorList>
    </citation>
    <scope>NUCLEOTIDE SEQUENCE</scope>
    <source>
        <strain evidence="2">SCP</strain>
        <tissue evidence="2">Leaves</tissue>
    </source>
</reference>
<protein>
    <submittedName>
        <fullName evidence="2">Uncharacterized protein</fullName>
    </submittedName>
</protein>
<evidence type="ECO:0000313" key="2">
    <source>
        <dbReference type="EMBL" id="KAK1279858.1"/>
    </source>
</evidence>
<dbReference type="AlphaFoldDB" id="A0AAV9BUD6"/>
<keyword evidence="1" id="KW-1133">Transmembrane helix</keyword>
<comment type="caution">
    <text evidence="2">The sequence shown here is derived from an EMBL/GenBank/DDBJ whole genome shotgun (WGS) entry which is preliminary data.</text>
</comment>
<keyword evidence="3" id="KW-1185">Reference proteome</keyword>
<feature type="transmembrane region" description="Helical" evidence="1">
    <location>
        <begin position="29"/>
        <end position="49"/>
    </location>
</feature>
<sequence length="162" mass="17554">MTTTAQPNSSYASELHSDINQIVKSGRVFAYWITALSFAGIISIICVYLEDKTSDKIHKPLFTACILFVGVSFTTGLGLIALLWMAAHFSTHNLIQSFIVLHKTLECCGLGFVALAFGTGSSLLFGKMLVNLIFIIPIVIIAIRLALMFCCKSNGNSSENAV</sequence>
<name>A0AAV9BUD6_ACOGR</name>
<organism evidence="2 3">
    <name type="scientific">Acorus gramineus</name>
    <name type="common">Dwarf sweet flag</name>
    <dbReference type="NCBI Taxonomy" id="55184"/>
    <lineage>
        <taxon>Eukaryota</taxon>
        <taxon>Viridiplantae</taxon>
        <taxon>Streptophyta</taxon>
        <taxon>Embryophyta</taxon>
        <taxon>Tracheophyta</taxon>
        <taxon>Spermatophyta</taxon>
        <taxon>Magnoliopsida</taxon>
        <taxon>Liliopsida</taxon>
        <taxon>Acoraceae</taxon>
        <taxon>Acorus</taxon>
    </lineage>
</organism>
<keyword evidence="1" id="KW-0472">Membrane</keyword>
<reference evidence="2" key="1">
    <citation type="journal article" date="2023" name="Nat. Commun.">
        <title>Diploid and tetraploid genomes of Acorus and the evolution of monocots.</title>
        <authorList>
            <person name="Ma L."/>
            <person name="Liu K.W."/>
            <person name="Li Z."/>
            <person name="Hsiao Y.Y."/>
            <person name="Qi Y."/>
            <person name="Fu T."/>
            <person name="Tang G.D."/>
            <person name="Zhang D."/>
            <person name="Sun W.H."/>
            <person name="Liu D.K."/>
            <person name="Li Y."/>
            <person name="Chen G.Z."/>
            <person name="Liu X.D."/>
            <person name="Liao X.Y."/>
            <person name="Jiang Y.T."/>
            <person name="Yu X."/>
            <person name="Hao Y."/>
            <person name="Huang J."/>
            <person name="Zhao X.W."/>
            <person name="Ke S."/>
            <person name="Chen Y.Y."/>
            <person name="Wu W.L."/>
            <person name="Hsu J.L."/>
            <person name="Lin Y.F."/>
            <person name="Huang M.D."/>
            <person name="Li C.Y."/>
            <person name="Huang L."/>
            <person name="Wang Z.W."/>
            <person name="Zhao X."/>
            <person name="Zhong W.Y."/>
            <person name="Peng D.H."/>
            <person name="Ahmad S."/>
            <person name="Lan S."/>
            <person name="Zhang J.S."/>
            <person name="Tsai W.C."/>
            <person name="Van de Peer Y."/>
            <person name="Liu Z.J."/>
        </authorList>
    </citation>
    <scope>NUCLEOTIDE SEQUENCE</scope>
    <source>
        <strain evidence="2">SCP</strain>
    </source>
</reference>
<dbReference type="Proteomes" id="UP001179952">
    <property type="component" value="Unassembled WGS sequence"/>
</dbReference>
<dbReference type="EMBL" id="JAUJYN010000001">
    <property type="protein sequence ID" value="KAK1279858.1"/>
    <property type="molecule type" value="Genomic_DNA"/>
</dbReference>
<proteinExistence type="predicted"/>
<gene>
    <name evidence="2" type="ORF">QJS04_geneDACA020440</name>
</gene>
<feature type="transmembrane region" description="Helical" evidence="1">
    <location>
        <begin position="61"/>
        <end position="86"/>
    </location>
</feature>
<keyword evidence="1" id="KW-0812">Transmembrane</keyword>
<evidence type="ECO:0000313" key="3">
    <source>
        <dbReference type="Proteomes" id="UP001179952"/>
    </source>
</evidence>
<evidence type="ECO:0000256" key="1">
    <source>
        <dbReference type="SAM" id="Phobius"/>
    </source>
</evidence>
<feature type="transmembrane region" description="Helical" evidence="1">
    <location>
        <begin position="98"/>
        <end position="117"/>
    </location>
</feature>
<accession>A0AAV9BUD6</accession>